<feature type="transmembrane region" description="Helical" evidence="2">
    <location>
        <begin position="251"/>
        <end position="270"/>
    </location>
</feature>
<feature type="domain" description="DUF6594" evidence="3">
    <location>
        <begin position="129"/>
        <end position="263"/>
    </location>
</feature>
<proteinExistence type="predicted"/>
<evidence type="ECO:0000256" key="2">
    <source>
        <dbReference type="SAM" id="Phobius"/>
    </source>
</evidence>
<organism evidence="4 5">
    <name type="scientific">Cercophora newfieldiana</name>
    <dbReference type="NCBI Taxonomy" id="92897"/>
    <lineage>
        <taxon>Eukaryota</taxon>
        <taxon>Fungi</taxon>
        <taxon>Dikarya</taxon>
        <taxon>Ascomycota</taxon>
        <taxon>Pezizomycotina</taxon>
        <taxon>Sordariomycetes</taxon>
        <taxon>Sordariomycetidae</taxon>
        <taxon>Sordariales</taxon>
        <taxon>Lasiosphaeriaceae</taxon>
        <taxon>Cercophora</taxon>
    </lineage>
</organism>
<dbReference type="InterPro" id="IPR046529">
    <property type="entry name" value="DUF6594"/>
</dbReference>
<protein>
    <recommendedName>
        <fullName evidence="3">DUF6594 domain-containing protein</fullName>
    </recommendedName>
</protein>
<dbReference type="PANTHER" id="PTHR34502">
    <property type="entry name" value="DUF6594 DOMAIN-CONTAINING PROTEIN-RELATED"/>
    <property type="match status" value="1"/>
</dbReference>
<evidence type="ECO:0000256" key="1">
    <source>
        <dbReference type="SAM" id="MobiDB-lite"/>
    </source>
</evidence>
<keyword evidence="2" id="KW-1133">Transmembrane helix</keyword>
<dbReference type="AlphaFoldDB" id="A0AA39Y6G4"/>
<feature type="transmembrane region" description="Helical" evidence="2">
    <location>
        <begin position="196"/>
        <end position="216"/>
    </location>
</feature>
<feature type="compositionally biased region" description="Low complexity" evidence="1">
    <location>
        <begin position="7"/>
        <end position="24"/>
    </location>
</feature>
<dbReference type="PANTHER" id="PTHR34502:SF4">
    <property type="entry name" value="DUF6594 DOMAIN-CONTAINING PROTEIN"/>
    <property type="match status" value="1"/>
</dbReference>
<sequence>MASSRPSSQGQQSTGNSSNATSTSHRPSVSTSEIQARPWQYLGYKHYSELISSTDEFFIVRRFAALNGRVILNLQNEIVKLEARLRNLDDDNHEDASPRNNGSFEYDEGTEKAELLSEIQVKLYQYSTYLDEENEADLICLASASSDKEPLRRLIDHSQALRTLSIWRDTEKQEQRPGCDVDGVLYFSDSKMDRSVSLVIAFVGLVMLVTPVWALHSLGDNMIAKLVTITVFVLVCLAVVSFAMVAKPFEALGTTAAYAAVLMVFLQLGTPNSSSE</sequence>
<name>A0AA39Y6G4_9PEZI</name>
<keyword evidence="5" id="KW-1185">Reference proteome</keyword>
<gene>
    <name evidence="4" type="ORF">B0T16DRAFT_330001</name>
</gene>
<evidence type="ECO:0000259" key="3">
    <source>
        <dbReference type="Pfam" id="PF20237"/>
    </source>
</evidence>
<evidence type="ECO:0000313" key="4">
    <source>
        <dbReference type="EMBL" id="KAK0646919.1"/>
    </source>
</evidence>
<feature type="region of interest" description="Disordered" evidence="1">
    <location>
        <begin position="1"/>
        <end position="32"/>
    </location>
</feature>
<dbReference type="EMBL" id="JAULSV010000004">
    <property type="protein sequence ID" value="KAK0646919.1"/>
    <property type="molecule type" value="Genomic_DNA"/>
</dbReference>
<accession>A0AA39Y6G4</accession>
<dbReference type="Pfam" id="PF20237">
    <property type="entry name" value="DUF6594"/>
    <property type="match status" value="1"/>
</dbReference>
<keyword evidence="2" id="KW-0812">Transmembrane</keyword>
<keyword evidence="2" id="KW-0472">Membrane</keyword>
<dbReference type="Proteomes" id="UP001174936">
    <property type="component" value="Unassembled WGS sequence"/>
</dbReference>
<feature type="transmembrane region" description="Helical" evidence="2">
    <location>
        <begin position="222"/>
        <end position="244"/>
    </location>
</feature>
<evidence type="ECO:0000313" key="5">
    <source>
        <dbReference type="Proteomes" id="UP001174936"/>
    </source>
</evidence>
<comment type="caution">
    <text evidence="4">The sequence shown here is derived from an EMBL/GenBank/DDBJ whole genome shotgun (WGS) entry which is preliminary data.</text>
</comment>
<reference evidence="4" key="1">
    <citation type="submission" date="2023-06" db="EMBL/GenBank/DDBJ databases">
        <title>Genome-scale phylogeny and comparative genomics of the fungal order Sordariales.</title>
        <authorList>
            <consortium name="Lawrence Berkeley National Laboratory"/>
            <person name="Hensen N."/>
            <person name="Bonometti L."/>
            <person name="Westerberg I."/>
            <person name="Brannstrom I.O."/>
            <person name="Guillou S."/>
            <person name="Cros-Aarteil S."/>
            <person name="Calhoun S."/>
            <person name="Haridas S."/>
            <person name="Kuo A."/>
            <person name="Mondo S."/>
            <person name="Pangilinan J."/>
            <person name="Riley R."/>
            <person name="Labutti K."/>
            <person name="Andreopoulos B."/>
            <person name="Lipzen A."/>
            <person name="Chen C."/>
            <person name="Yanf M."/>
            <person name="Daum C."/>
            <person name="Ng V."/>
            <person name="Clum A."/>
            <person name="Steindorff A."/>
            <person name="Ohm R."/>
            <person name="Martin F."/>
            <person name="Silar P."/>
            <person name="Natvig D."/>
            <person name="Lalanne C."/>
            <person name="Gautier V."/>
            <person name="Ament-Velasquez S.L."/>
            <person name="Kruys A."/>
            <person name="Hutchinson M.I."/>
            <person name="Powell A.J."/>
            <person name="Barry K."/>
            <person name="Miller A.N."/>
            <person name="Grigoriev I.V."/>
            <person name="Debuchy R."/>
            <person name="Gladieux P."/>
            <person name="Thoren M.H."/>
            <person name="Johannesson H."/>
        </authorList>
    </citation>
    <scope>NUCLEOTIDE SEQUENCE</scope>
    <source>
        <strain evidence="4">SMH2532-1</strain>
    </source>
</reference>